<evidence type="ECO:0000313" key="2">
    <source>
        <dbReference type="Proteomes" id="UP000012040"/>
    </source>
</evidence>
<evidence type="ECO:0008006" key="3">
    <source>
        <dbReference type="Google" id="ProtNLM"/>
    </source>
</evidence>
<dbReference type="HOGENOM" id="CLU_152989_0_0_7"/>
<dbReference type="OrthoDB" id="1493123at2"/>
<dbReference type="EMBL" id="CP003537">
    <property type="protein sequence ID" value="AGH95393.1"/>
    <property type="molecule type" value="Genomic_DNA"/>
</dbReference>
<dbReference type="Proteomes" id="UP000012040">
    <property type="component" value="Chromosome"/>
</dbReference>
<name>M4V852_9BACT</name>
<organism evidence="1 2">
    <name type="scientific">Pseudobdellovibrio exovorus JSS</name>
    <dbReference type="NCBI Taxonomy" id="1184267"/>
    <lineage>
        <taxon>Bacteria</taxon>
        <taxon>Pseudomonadati</taxon>
        <taxon>Bdellovibrionota</taxon>
        <taxon>Bdellovibrionia</taxon>
        <taxon>Bdellovibrionales</taxon>
        <taxon>Pseudobdellovibrionaceae</taxon>
        <taxon>Pseudobdellovibrio</taxon>
    </lineage>
</organism>
<dbReference type="KEGG" id="bex:A11Q_1177"/>
<accession>M4V852</accession>
<keyword evidence="2" id="KW-1185">Reference proteome</keyword>
<evidence type="ECO:0000313" key="1">
    <source>
        <dbReference type="EMBL" id="AGH95393.1"/>
    </source>
</evidence>
<sequence>MNQIIVDAINNKKMIEFKYNGGVRIVEPHCYGISTAGNESLRAYQVDGYSSSDPKDMKLFTLSKASDISLLEKHFDGPRPEYVRGDSAMSHIYCEL</sequence>
<dbReference type="PATRIC" id="fig|1184267.3.peg.1191"/>
<dbReference type="AlphaFoldDB" id="M4V852"/>
<dbReference type="eggNOG" id="COG2378">
    <property type="taxonomic scope" value="Bacteria"/>
</dbReference>
<dbReference type="STRING" id="1184267.A11Q_1177"/>
<dbReference type="PROSITE" id="PS52050">
    <property type="entry name" value="WYL"/>
    <property type="match status" value="1"/>
</dbReference>
<gene>
    <name evidence="1" type="ORF">A11Q_1177</name>
</gene>
<dbReference type="RefSeq" id="WP_015469883.1">
    <property type="nucleotide sequence ID" value="NC_020813.1"/>
</dbReference>
<reference evidence="1 2" key="1">
    <citation type="journal article" date="2013" name="ISME J.">
        <title>By their genes ye shall know them: genomic signatures of predatory bacteria.</title>
        <authorList>
            <person name="Pasternak Z."/>
            <person name="Pietrokovski S."/>
            <person name="Rotem O."/>
            <person name="Gophna U."/>
            <person name="Lurie-Weinberger M.N."/>
            <person name="Jurkevitch E."/>
        </authorList>
    </citation>
    <scope>NUCLEOTIDE SEQUENCE [LARGE SCALE GENOMIC DNA]</scope>
    <source>
        <strain evidence="1 2">JSS</strain>
    </source>
</reference>
<proteinExistence type="predicted"/>
<protein>
    <recommendedName>
        <fullName evidence="3">WYL domain-containing protein</fullName>
    </recommendedName>
</protein>